<dbReference type="Pfam" id="PF08242">
    <property type="entry name" value="Methyltransf_12"/>
    <property type="match status" value="1"/>
</dbReference>
<evidence type="ECO:0000259" key="1">
    <source>
        <dbReference type="Pfam" id="PF08242"/>
    </source>
</evidence>
<keyword evidence="3" id="KW-1185">Reference proteome</keyword>
<gene>
    <name evidence="2" type="ORF">JX360_12155</name>
</gene>
<evidence type="ECO:0000313" key="2">
    <source>
        <dbReference type="EMBL" id="MCJ2543650.1"/>
    </source>
</evidence>
<dbReference type="Gene3D" id="3.40.50.150">
    <property type="entry name" value="Vaccinia Virus protein VP39"/>
    <property type="match status" value="1"/>
</dbReference>
<evidence type="ECO:0000313" key="3">
    <source>
        <dbReference type="Proteomes" id="UP000830835"/>
    </source>
</evidence>
<dbReference type="GO" id="GO:0008168">
    <property type="term" value="F:methyltransferase activity"/>
    <property type="evidence" value="ECO:0007669"/>
    <property type="project" value="UniProtKB-KW"/>
</dbReference>
<dbReference type="PANTHER" id="PTHR43464">
    <property type="entry name" value="METHYLTRANSFERASE"/>
    <property type="match status" value="1"/>
</dbReference>
<dbReference type="InterPro" id="IPR013217">
    <property type="entry name" value="Methyltransf_12"/>
</dbReference>
<organism evidence="2 3">
    <name type="scientific">Thermostichus vulcanus str. 'Rupite'</name>
    <dbReference type="NCBI Taxonomy" id="2813851"/>
    <lineage>
        <taxon>Bacteria</taxon>
        <taxon>Bacillati</taxon>
        <taxon>Cyanobacteriota</taxon>
        <taxon>Cyanophyceae</taxon>
        <taxon>Thermostichales</taxon>
        <taxon>Thermostichaceae</taxon>
        <taxon>Thermostichus</taxon>
    </lineage>
</organism>
<dbReference type="RefSeq" id="WP_244351280.1">
    <property type="nucleotide sequence ID" value="NZ_JAFIRA010000033.1"/>
</dbReference>
<dbReference type="InterPro" id="IPR029063">
    <property type="entry name" value="SAM-dependent_MTases_sf"/>
</dbReference>
<keyword evidence="2" id="KW-0489">Methyltransferase</keyword>
<accession>A0ABT0CCY5</accession>
<feature type="domain" description="Methyltransferase type 12" evidence="1">
    <location>
        <begin position="63"/>
        <end position="159"/>
    </location>
</feature>
<comment type="caution">
    <text evidence="2">The sequence shown here is derived from an EMBL/GenBank/DDBJ whole genome shotgun (WGS) entry which is preliminary data.</text>
</comment>
<dbReference type="SUPFAM" id="SSF53335">
    <property type="entry name" value="S-adenosyl-L-methionine-dependent methyltransferases"/>
    <property type="match status" value="1"/>
</dbReference>
<dbReference type="Proteomes" id="UP000830835">
    <property type="component" value="Unassembled WGS sequence"/>
</dbReference>
<sequence length="407" mass="46069">MQPSPSSTEQILNQVRQLYNHYPFPPQPIGTLPPPGWNWRWSWPQAYAFCTGVHPGNRPVRILDAGCGSGVGTEYIAHQNPKAEIWAFDLSRKALEIAEARCQASQAPPVQFRELNVYDIDQLPGEFDFINCVGMIHHLPDPKAGIQALASKLAPGGILHLFVYGELGRHEIRLMQKAIRLLVTGSEHQSLASLEQLQAGLKVGRSLFQILPDHNRIQQQERTRWATENVDDECFADMYLHPQEIDYTIETLFELIRASGLQFLRFSNPEFWQLQRVLGKDESLLAQASQLPEKERYRLIELLDPVVAHYELFLGKPPLPQQDWQSAEAILSAIAHLSPCLGLWPSRSIFNYAYEAISLSEAAFAFLQQVDGIRTVAQIQASLTPALSCEQLEQLLRWQVLLLQPPE</sequence>
<reference evidence="2" key="1">
    <citation type="submission" date="2021-02" db="EMBL/GenBank/DDBJ databases">
        <title>The CRISPR/cas machinery reduction and long-range gene transfer in the hot spring cyanobacterium Synechococcus.</title>
        <authorList>
            <person name="Dvorak P."/>
            <person name="Jahodarova E."/>
            <person name="Hasler P."/>
            <person name="Poulickova A."/>
        </authorList>
    </citation>
    <scope>NUCLEOTIDE SEQUENCE</scope>
    <source>
        <strain evidence="2">Rupite</strain>
    </source>
</reference>
<keyword evidence="2" id="KW-0808">Transferase</keyword>
<dbReference type="CDD" id="cd02440">
    <property type="entry name" value="AdoMet_MTases"/>
    <property type="match status" value="1"/>
</dbReference>
<protein>
    <submittedName>
        <fullName evidence="2">Class I SAM-dependent methyltransferase</fullName>
    </submittedName>
</protein>
<dbReference type="PANTHER" id="PTHR43464:SF91">
    <property type="entry name" value="SLL0487 PROTEIN"/>
    <property type="match status" value="1"/>
</dbReference>
<proteinExistence type="predicted"/>
<dbReference type="GO" id="GO:0032259">
    <property type="term" value="P:methylation"/>
    <property type="evidence" value="ECO:0007669"/>
    <property type="project" value="UniProtKB-KW"/>
</dbReference>
<name>A0ABT0CCY5_THEVL</name>
<dbReference type="EMBL" id="JAFIRA010000033">
    <property type="protein sequence ID" value="MCJ2543650.1"/>
    <property type="molecule type" value="Genomic_DNA"/>
</dbReference>